<gene>
    <name evidence="1" type="ORF">AWB80_03081</name>
</gene>
<name>A0A158B6A2_9BURK</name>
<dbReference type="STRING" id="1777141.AWB80_03081"/>
<protein>
    <recommendedName>
        <fullName evidence="3">HNH endonuclease</fullName>
    </recommendedName>
</protein>
<evidence type="ECO:0000313" key="2">
    <source>
        <dbReference type="Proteomes" id="UP000054911"/>
    </source>
</evidence>
<keyword evidence="2" id="KW-1185">Reference proteome</keyword>
<organism evidence="1 2">
    <name type="scientific">Caballeronia pedi</name>
    <dbReference type="NCBI Taxonomy" id="1777141"/>
    <lineage>
        <taxon>Bacteria</taxon>
        <taxon>Pseudomonadati</taxon>
        <taxon>Pseudomonadota</taxon>
        <taxon>Betaproteobacteria</taxon>
        <taxon>Burkholderiales</taxon>
        <taxon>Burkholderiaceae</taxon>
        <taxon>Caballeronia</taxon>
    </lineage>
</organism>
<proteinExistence type="predicted"/>
<comment type="caution">
    <text evidence="1">The sequence shown here is derived from an EMBL/GenBank/DDBJ whole genome shotgun (WGS) entry which is preliminary data.</text>
</comment>
<dbReference type="AlphaFoldDB" id="A0A158B6A2"/>
<accession>A0A158B6A2</accession>
<evidence type="ECO:0008006" key="3">
    <source>
        <dbReference type="Google" id="ProtNLM"/>
    </source>
</evidence>
<dbReference type="Proteomes" id="UP000054911">
    <property type="component" value="Unassembled WGS sequence"/>
</dbReference>
<evidence type="ECO:0000313" key="1">
    <source>
        <dbReference type="EMBL" id="SAK65529.1"/>
    </source>
</evidence>
<sequence>MQPGSWRTDKTSSTQRGYGYKWQKARATFLAAHPFCAFCLRDAGITATSIEATILACSERRIALPYASVVDHIDPHRGDMQVFWDSSRWQSLCARHHSAEKQRIEQQIS</sequence>
<reference evidence="1" key="1">
    <citation type="submission" date="2016-01" db="EMBL/GenBank/DDBJ databases">
        <authorList>
            <person name="Peeters C."/>
        </authorList>
    </citation>
    <scope>NUCLEOTIDE SEQUENCE [LARGE SCALE GENOMIC DNA]</scope>
    <source>
        <strain evidence="1">LMG 29323</strain>
    </source>
</reference>
<dbReference type="EMBL" id="FCOE02000009">
    <property type="protein sequence ID" value="SAK65529.1"/>
    <property type="molecule type" value="Genomic_DNA"/>
</dbReference>